<dbReference type="EMBL" id="UXUI01011962">
    <property type="protein sequence ID" value="VDD96638.1"/>
    <property type="molecule type" value="Genomic_DNA"/>
</dbReference>
<feature type="chain" id="PRO_5043123053" evidence="1">
    <location>
        <begin position="20"/>
        <end position="90"/>
    </location>
</feature>
<evidence type="ECO:0000256" key="1">
    <source>
        <dbReference type="SAM" id="SignalP"/>
    </source>
</evidence>
<dbReference type="Pfam" id="PF16839">
    <property type="entry name" value="Antimicrobial25"/>
    <property type="match status" value="1"/>
</dbReference>
<evidence type="ECO:0000313" key="4">
    <source>
        <dbReference type="WBParaSite" id="EVEC_0001215101-mRNA-1"/>
    </source>
</evidence>
<evidence type="ECO:0000313" key="3">
    <source>
        <dbReference type="Proteomes" id="UP000274131"/>
    </source>
</evidence>
<accession>A0A0N4VMJ3</accession>
<organism evidence="4">
    <name type="scientific">Enterobius vermicularis</name>
    <name type="common">Human pinworm</name>
    <dbReference type="NCBI Taxonomy" id="51028"/>
    <lineage>
        <taxon>Eukaryota</taxon>
        <taxon>Metazoa</taxon>
        <taxon>Ecdysozoa</taxon>
        <taxon>Nematoda</taxon>
        <taxon>Chromadorea</taxon>
        <taxon>Rhabditida</taxon>
        <taxon>Spirurina</taxon>
        <taxon>Oxyuridomorpha</taxon>
        <taxon>Oxyuroidea</taxon>
        <taxon>Oxyuridae</taxon>
        <taxon>Enterobius</taxon>
    </lineage>
</organism>
<reference evidence="4" key="1">
    <citation type="submission" date="2017-02" db="UniProtKB">
        <authorList>
            <consortium name="WormBaseParasite"/>
        </authorList>
    </citation>
    <scope>IDENTIFICATION</scope>
</reference>
<dbReference type="AlphaFoldDB" id="A0A0N4VMJ3"/>
<reference evidence="2 3" key="2">
    <citation type="submission" date="2018-10" db="EMBL/GenBank/DDBJ databases">
        <authorList>
            <consortium name="Pathogen Informatics"/>
        </authorList>
    </citation>
    <scope>NUCLEOTIDE SEQUENCE [LARGE SCALE GENOMIC DNA]</scope>
</reference>
<dbReference type="GO" id="GO:0098542">
    <property type="term" value="P:defense response to other organism"/>
    <property type="evidence" value="ECO:0007669"/>
    <property type="project" value="InterPro"/>
</dbReference>
<feature type="signal peptide" evidence="1">
    <location>
        <begin position="1"/>
        <end position="19"/>
    </location>
</feature>
<dbReference type="InterPro" id="IPR031770">
    <property type="entry name" value="Abf-1/2"/>
</dbReference>
<gene>
    <name evidence="2" type="ORF">EVEC_LOCUS11389</name>
</gene>
<sequence>MQLQIFLFLALFLFAFANAEIYLSSCARMDTPVLSKVAQGLCISSCKYQNCGTGSCKKRSGRTVCVCNRCANGGGEWPNVPSVSVKKGRK</sequence>
<dbReference type="Proteomes" id="UP000274131">
    <property type="component" value="Unassembled WGS sequence"/>
</dbReference>
<dbReference type="Gene3D" id="3.30.30.110">
    <property type="entry name" value="Antibacterial factor-related peptide"/>
    <property type="match status" value="1"/>
</dbReference>
<dbReference type="OrthoDB" id="5786696at2759"/>
<keyword evidence="1" id="KW-0732">Signal</keyword>
<dbReference type="PANTHER" id="PTHR37971:SF1">
    <property type="entry name" value="ANTIBACTERIAL FACTOR-RELATED PEPTIDE 1-RELATED"/>
    <property type="match status" value="1"/>
</dbReference>
<dbReference type="PANTHER" id="PTHR37971">
    <property type="entry name" value="ANTIBACTERIAL FACTOR-RELATED PEPTIDE 1-RELATED"/>
    <property type="match status" value="1"/>
</dbReference>
<evidence type="ECO:0000313" key="2">
    <source>
        <dbReference type="EMBL" id="VDD96638.1"/>
    </source>
</evidence>
<dbReference type="InterPro" id="IPR038204">
    <property type="entry name" value="Abf-1/2_sf"/>
</dbReference>
<keyword evidence="3" id="KW-1185">Reference proteome</keyword>
<dbReference type="WBParaSite" id="EVEC_0001215101-mRNA-1">
    <property type="protein sequence ID" value="EVEC_0001215101-mRNA-1"/>
    <property type="gene ID" value="EVEC_0001215101"/>
</dbReference>
<proteinExistence type="predicted"/>
<name>A0A0N4VMJ3_ENTVE</name>
<protein>
    <submittedName>
        <fullName evidence="2 4">Uncharacterized protein</fullName>
    </submittedName>
</protein>